<dbReference type="PANTHER" id="PTHR11113">
    <property type="entry name" value="N-ACETYLGLUCOSAMINE-6-PHOSPHATE DEACETYLASE"/>
    <property type="match status" value="1"/>
</dbReference>
<dbReference type="GO" id="GO:0008448">
    <property type="term" value="F:N-acetylglucosamine-6-phosphate deacetylase activity"/>
    <property type="evidence" value="ECO:0007669"/>
    <property type="project" value="TreeGrafter"/>
</dbReference>
<evidence type="ECO:0000256" key="3">
    <source>
        <dbReference type="SAM" id="SignalP"/>
    </source>
</evidence>
<dbReference type="AlphaFoldDB" id="A0A1H7S1B4"/>
<feature type="domain" description="Amidohydrolase 3" evidence="4">
    <location>
        <begin position="414"/>
        <end position="501"/>
    </location>
</feature>
<evidence type="ECO:0000313" key="5">
    <source>
        <dbReference type="EMBL" id="SEL66116.1"/>
    </source>
</evidence>
<dbReference type="SUPFAM" id="SSF51556">
    <property type="entry name" value="Metallo-dependent hydrolases"/>
    <property type="match status" value="1"/>
</dbReference>
<gene>
    <name evidence="5" type="ORF">SAMN04488505_102788</name>
</gene>
<dbReference type="GO" id="GO:0006046">
    <property type="term" value="P:N-acetylglucosamine catabolic process"/>
    <property type="evidence" value="ECO:0007669"/>
    <property type="project" value="TreeGrafter"/>
</dbReference>
<dbReference type="STRING" id="573321.SAMN04488505_102788"/>
<feature type="chain" id="PRO_5011514000" evidence="3">
    <location>
        <begin position="19"/>
        <end position="524"/>
    </location>
</feature>
<dbReference type="InterPro" id="IPR032466">
    <property type="entry name" value="Metal_Hydrolase"/>
</dbReference>
<reference evidence="5 6" key="1">
    <citation type="submission" date="2016-10" db="EMBL/GenBank/DDBJ databases">
        <authorList>
            <person name="de Groot N.N."/>
        </authorList>
    </citation>
    <scope>NUCLEOTIDE SEQUENCE [LARGE SCALE GENOMIC DNA]</scope>
    <source>
        <strain evidence="5 6">DSM 21039</strain>
    </source>
</reference>
<organism evidence="5 6">
    <name type="scientific">Chitinophaga rupis</name>
    <dbReference type="NCBI Taxonomy" id="573321"/>
    <lineage>
        <taxon>Bacteria</taxon>
        <taxon>Pseudomonadati</taxon>
        <taxon>Bacteroidota</taxon>
        <taxon>Chitinophagia</taxon>
        <taxon>Chitinophagales</taxon>
        <taxon>Chitinophagaceae</taxon>
        <taxon>Chitinophaga</taxon>
    </lineage>
</organism>
<dbReference type="Gene3D" id="3.30.1490.130">
    <property type="entry name" value="D-aminoacylase. Domain 3"/>
    <property type="match status" value="1"/>
</dbReference>
<feature type="domain" description="Amidohydrolase 3" evidence="4">
    <location>
        <begin position="64"/>
        <end position="191"/>
    </location>
</feature>
<name>A0A1H7S1B4_9BACT</name>
<protein>
    <submittedName>
        <fullName evidence="5">N-acyl-D-amino-acid deacylase</fullName>
    </submittedName>
</protein>
<accession>A0A1H7S1B4</accession>
<dbReference type="CDD" id="cd01297">
    <property type="entry name" value="D-aminoacylase"/>
    <property type="match status" value="1"/>
</dbReference>
<dbReference type="PANTHER" id="PTHR11113:SF14">
    <property type="entry name" value="N-ACETYLGLUCOSAMINE-6-PHOSPHATE DEACETYLASE"/>
    <property type="match status" value="1"/>
</dbReference>
<keyword evidence="2" id="KW-0378">Hydrolase</keyword>
<sequence length="524" mass="57338">MMKWLTGMALLCSIPAFAQQSCDVLIRNGRIVDGTGNSWFYGDVAVKEGKIIAVGKLAGYSAPKTIDAQKMIVAPGFIDVHGHVESGIFERPTADNYIYDGVTTIVTGNCGSSADDLQKFFGRVDSLHAGINIASLVGHNTVRAQVMHRDNRAPTPAEQQQMDSLVAKAMQDGAVGFSTGLIYIPGAFSKTDEVVELAKSAAQYNGVYASHIRNEENKVVDAVNEAINIGRSANMPVEISHFKVSGKANWGRSGEILGLVQQARKEGWDVTIDQYPYTASSTNLGVRLPDWALAGGQDSINVRLHNAATRAQIKKEMLEQLHSYKYKNYSYCVVANYPADTSFNGKSITDINKLMGRKGNAKHEAETIMDMVEKGGAQMVYHGMNEEDVRYIMQYPFCMVGADAGVPTPGKGMPHPRAYGTNARILGKYVREAKLIPLEEAIRRMTSLAAQKFQLKDRGLLREGMAADIVIFDDQTIDDKATFDVPHQYSTGMQYVLVNGQLELENGRHTGLRSGTPLYGPAKR</sequence>
<keyword evidence="3" id="KW-0732">Signal</keyword>
<dbReference type="SUPFAM" id="SSF51338">
    <property type="entry name" value="Composite domain of metallo-dependent hydrolases"/>
    <property type="match status" value="1"/>
</dbReference>
<dbReference type="Proteomes" id="UP000198984">
    <property type="component" value="Unassembled WGS sequence"/>
</dbReference>
<dbReference type="InterPro" id="IPR013108">
    <property type="entry name" value="Amidohydro_3"/>
</dbReference>
<feature type="signal peptide" evidence="3">
    <location>
        <begin position="1"/>
        <end position="18"/>
    </location>
</feature>
<dbReference type="EMBL" id="FOBB01000002">
    <property type="protein sequence ID" value="SEL66116.1"/>
    <property type="molecule type" value="Genomic_DNA"/>
</dbReference>
<comment type="similarity">
    <text evidence="1">Belongs to the metallo-dependent hydrolases superfamily. NagA family.</text>
</comment>
<dbReference type="Gene3D" id="2.30.40.10">
    <property type="entry name" value="Urease, subunit C, domain 1"/>
    <property type="match status" value="1"/>
</dbReference>
<dbReference type="RefSeq" id="WP_238386548.1">
    <property type="nucleotide sequence ID" value="NZ_FOBB01000002.1"/>
</dbReference>
<dbReference type="InterPro" id="IPR023100">
    <property type="entry name" value="D-aminoacylase_insert_dom_sf"/>
</dbReference>
<evidence type="ECO:0000256" key="2">
    <source>
        <dbReference type="ARBA" id="ARBA00022801"/>
    </source>
</evidence>
<dbReference type="Gene3D" id="3.20.20.140">
    <property type="entry name" value="Metal-dependent hydrolases"/>
    <property type="match status" value="1"/>
</dbReference>
<dbReference type="Pfam" id="PF07969">
    <property type="entry name" value="Amidohydro_3"/>
    <property type="match status" value="2"/>
</dbReference>
<dbReference type="InterPro" id="IPR011059">
    <property type="entry name" value="Metal-dep_hydrolase_composite"/>
</dbReference>
<proteinExistence type="inferred from homology"/>
<evidence type="ECO:0000259" key="4">
    <source>
        <dbReference type="Pfam" id="PF07969"/>
    </source>
</evidence>
<keyword evidence="6" id="KW-1185">Reference proteome</keyword>
<evidence type="ECO:0000313" key="6">
    <source>
        <dbReference type="Proteomes" id="UP000198984"/>
    </source>
</evidence>
<evidence type="ECO:0000256" key="1">
    <source>
        <dbReference type="ARBA" id="ARBA00010716"/>
    </source>
</evidence>